<feature type="domain" description="INO80 complex subunit B-like conserved region" evidence="2">
    <location>
        <begin position="204"/>
        <end position="314"/>
    </location>
</feature>
<proteinExistence type="predicted"/>
<evidence type="ECO:0000313" key="4">
    <source>
        <dbReference type="Proteomes" id="UP000309038"/>
    </source>
</evidence>
<accession>A0A4S4KVY4</accession>
<feature type="compositionally biased region" description="Acidic residues" evidence="1">
    <location>
        <begin position="18"/>
        <end position="64"/>
    </location>
</feature>
<reference evidence="3 4" key="1">
    <citation type="submission" date="2019-02" db="EMBL/GenBank/DDBJ databases">
        <title>Genome sequencing of the rare red list fungi Phlebia centrifuga.</title>
        <authorList>
            <person name="Buettner E."/>
            <person name="Kellner H."/>
        </authorList>
    </citation>
    <scope>NUCLEOTIDE SEQUENCE [LARGE SCALE GENOMIC DNA]</scope>
    <source>
        <strain evidence="3 4">DSM 108282</strain>
    </source>
</reference>
<organism evidence="3 4">
    <name type="scientific">Hermanssonia centrifuga</name>
    <dbReference type="NCBI Taxonomy" id="98765"/>
    <lineage>
        <taxon>Eukaryota</taxon>
        <taxon>Fungi</taxon>
        <taxon>Dikarya</taxon>
        <taxon>Basidiomycota</taxon>
        <taxon>Agaricomycotina</taxon>
        <taxon>Agaricomycetes</taxon>
        <taxon>Polyporales</taxon>
        <taxon>Meruliaceae</taxon>
        <taxon>Hermanssonia</taxon>
    </lineage>
</organism>
<feature type="compositionally biased region" description="Basic and acidic residues" evidence="1">
    <location>
        <begin position="347"/>
        <end position="357"/>
    </location>
</feature>
<feature type="compositionally biased region" description="Polar residues" evidence="1">
    <location>
        <begin position="371"/>
        <end position="385"/>
    </location>
</feature>
<dbReference type="InterPro" id="IPR006880">
    <property type="entry name" value="INO80B_C"/>
</dbReference>
<feature type="region of interest" description="Disordered" evidence="1">
    <location>
        <begin position="342"/>
        <end position="385"/>
    </location>
</feature>
<dbReference type="GO" id="GO:0031011">
    <property type="term" value="C:Ino80 complex"/>
    <property type="evidence" value="ECO:0007669"/>
    <property type="project" value="InterPro"/>
</dbReference>
<feature type="compositionally biased region" description="Pro residues" evidence="1">
    <location>
        <begin position="71"/>
        <end position="81"/>
    </location>
</feature>
<dbReference type="Pfam" id="PF24852">
    <property type="entry name" value="DUF7726"/>
    <property type="match status" value="1"/>
</dbReference>
<gene>
    <name evidence="3" type="ORF">EW026_g69</name>
</gene>
<evidence type="ECO:0000256" key="1">
    <source>
        <dbReference type="SAM" id="MobiDB-lite"/>
    </source>
</evidence>
<evidence type="ECO:0000313" key="3">
    <source>
        <dbReference type="EMBL" id="THH02914.1"/>
    </source>
</evidence>
<name>A0A4S4KVY4_9APHY</name>
<dbReference type="SMART" id="SM01406">
    <property type="entry name" value="PAPA-1"/>
    <property type="match status" value="1"/>
</dbReference>
<dbReference type="PANTHER" id="PTHR42339:SF1">
    <property type="entry name" value="HISTONE H1"/>
    <property type="match status" value="1"/>
</dbReference>
<dbReference type="InterPro" id="IPR056143">
    <property type="entry name" value="DUF7726"/>
</dbReference>
<feature type="region of interest" description="Disordered" evidence="1">
    <location>
        <begin position="147"/>
        <end position="166"/>
    </location>
</feature>
<keyword evidence="4" id="KW-1185">Reference proteome</keyword>
<dbReference type="Pfam" id="PF04795">
    <property type="entry name" value="PAPA-1"/>
    <property type="match status" value="1"/>
</dbReference>
<sequence>MPRRGRRRRQPDIPTSDADMDVGEEDPIVDQEDPDIVVDDDEEDMSESKEDELEDDEEAEDSEDAVSSAPPEVPEPGPSLPPRLRIKLKLPAQMSGLSSVAATATGASTPSGYIRRGFPSRGTDIYLTIVLRTKTIYSLIDVDIESEDTDEDADHSTRSTSVATNTGRALTARQAVLRNVVDSSHVSLIEPPNPRKKKQLTEIEMALKREETARKRRNLTEKKLEDEKAETINRLLKKQSRSKGKRNALATAEDRPTPLSLAAINGEEIDVEDGIEEGTIPSFVPPTMYRWTSTTKGTKDGQEPRMLISFSVPLTAIAQPSTLAHSAMEFNMVAKRKSDALESDVADLPKDAEEKSTRATKKSRVAGPSDASASSSKGTQETVSQTWRDIKLEGEDEDGGVAVYDDCNEIRRKIKALQKTPDFKVTHWLKEIGSINNNSFQRFMQAKGPTGGAGNGTYYAAYVYFEKNRVLEGKKKTPTRIRHENEQTGGFELRERKGMWVLSR</sequence>
<dbReference type="Proteomes" id="UP000309038">
    <property type="component" value="Unassembled WGS sequence"/>
</dbReference>
<evidence type="ECO:0000259" key="2">
    <source>
        <dbReference type="SMART" id="SM01406"/>
    </source>
</evidence>
<feature type="region of interest" description="Disordered" evidence="1">
    <location>
        <begin position="1"/>
        <end position="83"/>
    </location>
</feature>
<protein>
    <recommendedName>
        <fullName evidence="2">INO80 complex subunit B-like conserved region domain-containing protein</fullName>
    </recommendedName>
</protein>
<dbReference type="AlphaFoldDB" id="A0A4S4KVY4"/>
<dbReference type="PANTHER" id="PTHR42339">
    <property type="entry name" value="HISTONE H1"/>
    <property type="match status" value="1"/>
</dbReference>
<dbReference type="EMBL" id="SGPJ01000001">
    <property type="protein sequence ID" value="THH02914.1"/>
    <property type="molecule type" value="Genomic_DNA"/>
</dbReference>
<comment type="caution">
    <text evidence="3">The sequence shown here is derived from an EMBL/GenBank/DDBJ whole genome shotgun (WGS) entry which is preliminary data.</text>
</comment>